<feature type="transmembrane region" description="Helical" evidence="4">
    <location>
        <begin position="55"/>
        <end position="75"/>
    </location>
</feature>
<evidence type="ECO:0000256" key="1">
    <source>
        <dbReference type="ARBA" id="ARBA00022692"/>
    </source>
</evidence>
<evidence type="ECO:0000259" key="5">
    <source>
        <dbReference type="PROSITE" id="PS50850"/>
    </source>
</evidence>
<feature type="transmembrane region" description="Helical" evidence="4">
    <location>
        <begin position="294"/>
        <end position="313"/>
    </location>
</feature>
<feature type="transmembrane region" description="Helical" evidence="4">
    <location>
        <begin position="383"/>
        <end position="401"/>
    </location>
</feature>
<proteinExistence type="predicted"/>
<evidence type="ECO:0000256" key="3">
    <source>
        <dbReference type="ARBA" id="ARBA00023136"/>
    </source>
</evidence>
<feature type="transmembrane region" description="Helical" evidence="4">
    <location>
        <begin position="110"/>
        <end position="126"/>
    </location>
</feature>
<dbReference type="SUPFAM" id="SSF103473">
    <property type="entry name" value="MFS general substrate transporter"/>
    <property type="match status" value="1"/>
</dbReference>
<reference evidence="7 9" key="2">
    <citation type="submission" date="2016-08" db="EMBL/GenBank/DDBJ databases">
        <authorList>
            <person name="Varghese N."/>
            <person name="Submissions Spin"/>
        </authorList>
    </citation>
    <scope>NUCLEOTIDE SEQUENCE [LARGE SCALE GENOMIC DNA]</scope>
    <source>
        <strain evidence="7 9">HL-109</strain>
    </source>
</reference>
<dbReference type="AlphaFoldDB" id="A0A0P8A6W8"/>
<evidence type="ECO:0000256" key="2">
    <source>
        <dbReference type="ARBA" id="ARBA00022989"/>
    </source>
</evidence>
<evidence type="ECO:0000313" key="6">
    <source>
        <dbReference type="EMBL" id="KPQ10944.1"/>
    </source>
</evidence>
<feature type="transmembrane region" description="Helical" evidence="4">
    <location>
        <begin position="177"/>
        <end position="198"/>
    </location>
</feature>
<dbReference type="InterPro" id="IPR020846">
    <property type="entry name" value="MFS_dom"/>
</dbReference>
<evidence type="ECO:0000313" key="8">
    <source>
        <dbReference type="Proteomes" id="UP000050497"/>
    </source>
</evidence>
<organism evidence="6 8">
    <name type="scientific">Saliniramus fredricksonii</name>
    <dbReference type="NCBI Taxonomy" id="1653334"/>
    <lineage>
        <taxon>Bacteria</taxon>
        <taxon>Pseudomonadati</taxon>
        <taxon>Pseudomonadota</taxon>
        <taxon>Alphaproteobacteria</taxon>
        <taxon>Hyphomicrobiales</taxon>
        <taxon>Salinarimonadaceae</taxon>
        <taxon>Saliniramus</taxon>
    </lineage>
</organism>
<keyword evidence="2 4" id="KW-1133">Transmembrane helix</keyword>
<feature type="transmembrane region" description="Helical" evidence="4">
    <location>
        <begin position="265"/>
        <end position="282"/>
    </location>
</feature>
<dbReference type="InterPro" id="IPR011701">
    <property type="entry name" value="MFS"/>
</dbReference>
<dbReference type="OrthoDB" id="8558006at2"/>
<evidence type="ECO:0000256" key="4">
    <source>
        <dbReference type="SAM" id="Phobius"/>
    </source>
</evidence>
<dbReference type="STRING" id="1653334.GA0071312_2884"/>
<comment type="caution">
    <text evidence="6">The sequence shown here is derived from an EMBL/GenBank/DDBJ whole genome shotgun (WGS) entry which is preliminary data.</text>
</comment>
<dbReference type="EMBL" id="LJSX01000011">
    <property type="protein sequence ID" value="KPQ10944.1"/>
    <property type="molecule type" value="Genomic_DNA"/>
</dbReference>
<dbReference type="GO" id="GO:0022857">
    <property type="term" value="F:transmembrane transporter activity"/>
    <property type="evidence" value="ECO:0007669"/>
    <property type="project" value="InterPro"/>
</dbReference>
<feature type="transmembrane region" description="Helical" evidence="4">
    <location>
        <begin position="230"/>
        <end position="253"/>
    </location>
</feature>
<keyword evidence="1 4" id="KW-0812">Transmembrane</keyword>
<keyword evidence="3 4" id="KW-0472">Membrane</keyword>
<dbReference type="Pfam" id="PF07690">
    <property type="entry name" value="MFS_1"/>
    <property type="match status" value="1"/>
</dbReference>
<dbReference type="PATRIC" id="fig|1653334.4.peg.2795"/>
<dbReference type="EMBL" id="FMBM01000002">
    <property type="protein sequence ID" value="SCC81913.1"/>
    <property type="molecule type" value="Genomic_DNA"/>
</dbReference>
<feature type="transmembrane region" description="Helical" evidence="4">
    <location>
        <begin position="353"/>
        <end position="371"/>
    </location>
</feature>
<accession>A0A0P8A6W8</accession>
<dbReference type="PANTHER" id="PTHR23534">
    <property type="entry name" value="MFS PERMEASE"/>
    <property type="match status" value="1"/>
</dbReference>
<dbReference type="PROSITE" id="PS50850">
    <property type="entry name" value="MFS"/>
    <property type="match status" value="1"/>
</dbReference>
<evidence type="ECO:0000313" key="7">
    <source>
        <dbReference type="EMBL" id="SCC81913.1"/>
    </source>
</evidence>
<sequence>MTIQAAVTPTTDPDALAKRNAWVLAGAQALGGANPAIVISIGGLVGLMLAPRESLATLPVSLLNLGLAAGIIPAAMVMRRFGRRNGYIFGGLHGVVGGSIAALAIVWGDFVMFCIGTLIAGFYGSYVQSYRFAATDAATSAFRARAISYVLAGGLAAGILGPQVVIFTRDMVPGATFAGSFMAQALLALIAIVVISFLRTPPVPVTTPAPGDAPTASGRPLVTIMLQPRFIIAVTAGVVSYGLMAFLMTAAPLAMVECGLPLETAALGISWHILAMFAPSFFTGKLIDRYGKEMITAIGLVMIAVSAVIGLSGLTVAHFWTALILLGVGWNFGFIGATALVTDTYRPEERTKAQAANDFIVFGSVAVASFSSGQLLDAGGWEIVNWLSFPPLAVALVLVVAQARMRRHAPA</sequence>
<keyword evidence="9" id="KW-1185">Reference proteome</keyword>
<feature type="transmembrane region" description="Helical" evidence="4">
    <location>
        <begin position="21"/>
        <end position="49"/>
    </location>
</feature>
<protein>
    <submittedName>
        <fullName evidence="6 7">Arabinose efflux permease</fullName>
    </submittedName>
</protein>
<dbReference type="InterPro" id="IPR036259">
    <property type="entry name" value="MFS_trans_sf"/>
</dbReference>
<gene>
    <name evidence="7" type="ORF">GA0071312_2884</name>
    <name evidence="6" type="ORF">HLUCCO17_08520</name>
</gene>
<dbReference type="Proteomes" id="UP000050497">
    <property type="component" value="Unassembled WGS sequence"/>
</dbReference>
<dbReference type="Gene3D" id="1.20.1250.20">
    <property type="entry name" value="MFS general substrate transporter like domains"/>
    <property type="match status" value="1"/>
</dbReference>
<evidence type="ECO:0000313" key="9">
    <source>
        <dbReference type="Proteomes" id="UP000182800"/>
    </source>
</evidence>
<dbReference type="Proteomes" id="UP000182800">
    <property type="component" value="Unassembled WGS sequence"/>
</dbReference>
<name>A0A0P8A6W8_9HYPH</name>
<dbReference type="PANTHER" id="PTHR23534:SF1">
    <property type="entry name" value="MAJOR FACILITATOR SUPERFAMILY PROTEIN"/>
    <property type="match status" value="1"/>
</dbReference>
<dbReference type="RefSeq" id="WP_074445507.1">
    <property type="nucleotide sequence ID" value="NZ_FMBM01000002.1"/>
</dbReference>
<feature type="domain" description="Major facilitator superfamily (MFS) profile" evidence="5">
    <location>
        <begin position="221"/>
        <end position="411"/>
    </location>
</feature>
<feature type="transmembrane region" description="Helical" evidence="4">
    <location>
        <begin position="87"/>
        <end position="104"/>
    </location>
</feature>
<feature type="transmembrane region" description="Helical" evidence="4">
    <location>
        <begin position="146"/>
        <end position="165"/>
    </location>
</feature>
<feature type="transmembrane region" description="Helical" evidence="4">
    <location>
        <begin position="319"/>
        <end position="341"/>
    </location>
</feature>
<reference evidence="6 8" key="1">
    <citation type="submission" date="2015-09" db="EMBL/GenBank/DDBJ databases">
        <title>Identification and resolution of microdiversity through metagenomic sequencing of parallel consortia.</title>
        <authorList>
            <person name="Nelson W.C."/>
            <person name="Romine M.F."/>
            <person name="Lindemann S.R."/>
        </authorList>
    </citation>
    <scope>NUCLEOTIDE SEQUENCE [LARGE SCALE GENOMIC DNA]</scope>
    <source>
        <strain evidence="6">HL-109</strain>
    </source>
</reference>